<evidence type="ECO:0000313" key="3">
    <source>
        <dbReference type="Proteomes" id="UP000319257"/>
    </source>
</evidence>
<keyword evidence="1" id="KW-0472">Membrane</keyword>
<comment type="caution">
    <text evidence="2">The sequence shown here is derived from an EMBL/GenBank/DDBJ whole genome shotgun (WGS) entry which is preliminary data.</text>
</comment>
<evidence type="ECO:0000256" key="1">
    <source>
        <dbReference type="SAM" id="Phobius"/>
    </source>
</evidence>
<dbReference type="AlphaFoldDB" id="A0A507AQ82"/>
<dbReference type="PANTHER" id="PTHR28029:SF1">
    <property type="entry name" value="PROTEIN ILM1"/>
    <property type="match status" value="1"/>
</dbReference>
<dbReference type="RefSeq" id="XP_030988739.1">
    <property type="nucleotide sequence ID" value="XM_031133699.1"/>
</dbReference>
<organism evidence="2 3">
    <name type="scientific">Thyridium curvatum</name>
    <dbReference type="NCBI Taxonomy" id="1093900"/>
    <lineage>
        <taxon>Eukaryota</taxon>
        <taxon>Fungi</taxon>
        <taxon>Dikarya</taxon>
        <taxon>Ascomycota</taxon>
        <taxon>Pezizomycotina</taxon>
        <taxon>Sordariomycetes</taxon>
        <taxon>Sordariomycetidae</taxon>
        <taxon>Thyridiales</taxon>
        <taxon>Thyridiaceae</taxon>
        <taxon>Thyridium</taxon>
    </lineage>
</organism>
<dbReference type="PANTHER" id="PTHR28029">
    <property type="entry name" value="PROTEIN ILM1"/>
    <property type="match status" value="1"/>
</dbReference>
<keyword evidence="3" id="KW-1185">Reference proteome</keyword>
<keyword evidence="1" id="KW-1133">Transmembrane helix</keyword>
<proteinExistence type="predicted"/>
<protein>
    <submittedName>
        <fullName evidence="2">Uncharacterized protein</fullName>
    </submittedName>
</protein>
<dbReference type="OrthoDB" id="5299849at2759"/>
<feature type="transmembrane region" description="Helical" evidence="1">
    <location>
        <begin position="53"/>
        <end position="72"/>
    </location>
</feature>
<gene>
    <name evidence="2" type="ORF">E0L32_011016</name>
</gene>
<keyword evidence="1" id="KW-0812">Transmembrane</keyword>
<dbReference type="InterPro" id="IPR018815">
    <property type="entry name" value="Incr_loss_mito_DNA_1"/>
</dbReference>
<dbReference type="Pfam" id="PF10311">
    <property type="entry name" value="Ilm1"/>
    <property type="match status" value="1"/>
</dbReference>
<evidence type="ECO:0000313" key="2">
    <source>
        <dbReference type="EMBL" id="TPX07028.1"/>
    </source>
</evidence>
<sequence length="96" mass="11145">MSLAFYAFVFGPSSPLYQNASSTRGRFTHPSATHRPSGYRAASWGGDNLKNRVFFTFVFVEAISWFWIWVTLKEERREILTRKAMKRRGSHGHTPF</sequence>
<dbReference type="Proteomes" id="UP000319257">
    <property type="component" value="Unassembled WGS sequence"/>
</dbReference>
<name>A0A507AQ82_9PEZI</name>
<dbReference type="InParanoid" id="A0A507AQ82"/>
<dbReference type="EMBL" id="SKBQ01000096">
    <property type="protein sequence ID" value="TPX07028.1"/>
    <property type="molecule type" value="Genomic_DNA"/>
</dbReference>
<dbReference type="GeneID" id="41978463"/>
<reference evidence="2 3" key="1">
    <citation type="submission" date="2019-06" db="EMBL/GenBank/DDBJ databases">
        <title>Draft genome sequence of the filamentous fungus Phialemoniopsis curvata isolated from diesel fuel.</title>
        <authorList>
            <person name="Varaljay V.A."/>
            <person name="Lyon W.J."/>
            <person name="Crouch A.L."/>
            <person name="Drake C.E."/>
            <person name="Hollomon J.M."/>
            <person name="Nadeau L.J."/>
            <person name="Nunn H.S."/>
            <person name="Stevenson B.S."/>
            <person name="Bojanowski C.L."/>
            <person name="Crookes-Goodson W.J."/>
        </authorList>
    </citation>
    <scope>NUCLEOTIDE SEQUENCE [LARGE SCALE GENOMIC DNA]</scope>
    <source>
        <strain evidence="2 3">D216</strain>
    </source>
</reference>
<accession>A0A507AQ82</accession>